<reference evidence="2 3" key="1">
    <citation type="submission" date="2023-11" db="EMBL/GenBank/DDBJ databases">
        <title>Arctic aerobic anoxygenic photoheterotroph Sediminicoccus rosea KRV36 adapts its photosynthesis to long days of polar summer.</title>
        <authorList>
            <person name="Tomasch J."/>
            <person name="Kopejtka K."/>
            <person name="Bily T."/>
            <person name="Gardiner A.T."/>
            <person name="Gardian Z."/>
            <person name="Shivaramu S."/>
            <person name="Koblizek M."/>
            <person name="Engelhardt F."/>
            <person name="Kaftan D."/>
        </authorList>
    </citation>
    <scope>NUCLEOTIDE SEQUENCE [LARGE SCALE GENOMIC DNA]</scope>
    <source>
        <strain evidence="2 3">R-30</strain>
    </source>
</reference>
<proteinExistence type="inferred from homology"/>
<evidence type="ECO:0000313" key="2">
    <source>
        <dbReference type="EMBL" id="WPB86722.1"/>
    </source>
</evidence>
<evidence type="ECO:0000313" key="3">
    <source>
        <dbReference type="Proteomes" id="UP001305521"/>
    </source>
</evidence>
<dbReference type="InterPro" id="IPR042100">
    <property type="entry name" value="Bug_dom1"/>
</dbReference>
<dbReference type="SUPFAM" id="SSF53850">
    <property type="entry name" value="Periplasmic binding protein-like II"/>
    <property type="match status" value="1"/>
</dbReference>
<dbReference type="EMBL" id="CP137852">
    <property type="protein sequence ID" value="WPB86722.1"/>
    <property type="molecule type" value="Genomic_DNA"/>
</dbReference>
<dbReference type="PIRSF" id="PIRSF017082">
    <property type="entry name" value="YflP"/>
    <property type="match status" value="1"/>
</dbReference>
<accession>A0ABZ0PMM7</accession>
<dbReference type="Proteomes" id="UP001305521">
    <property type="component" value="Chromosome"/>
</dbReference>
<sequence>MKDAGTVTIGQGNASMTHGLRNVILAAAALLGVWAPATAQEFPQPGRPLMLVTGFPAGTAPDIYGRLIQARVQQELGVPVVIDIRAGASGNIGMEYAARAVPDGHTVLIATSAMLSISPSVFPRMPVDTQADFIPLLTTFEAPNFLTVSPERRPQFTDCQAVISAARAAPGRMNYASTGIGASTHLAAAQFAVAFGLDLVHVPYRGGPFAITALYQGDVDLFFYQTGPVIEAYRQGRVRLLGVTSATRVPAVPEIPTLAEACNLPGFDSTTWYSLLVPARTPAPIVRRLSDVFTRVAREREIEERVVAMGFTPAVADGPATSARLARDLVTWRAIVERVGARVE</sequence>
<dbReference type="PANTHER" id="PTHR42928:SF5">
    <property type="entry name" value="BLR1237 PROTEIN"/>
    <property type="match status" value="1"/>
</dbReference>
<protein>
    <submittedName>
        <fullName evidence="2">Tripartite tricarboxylate transporter substrate binding protein</fullName>
    </submittedName>
</protein>
<comment type="similarity">
    <text evidence="1">Belongs to the UPF0065 (bug) family.</text>
</comment>
<dbReference type="Gene3D" id="3.40.190.150">
    <property type="entry name" value="Bordetella uptake gene, domain 1"/>
    <property type="match status" value="1"/>
</dbReference>
<dbReference type="Pfam" id="PF03401">
    <property type="entry name" value="TctC"/>
    <property type="match status" value="1"/>
</dbReference>
<evidence type="ECO:0000256" key="1">
    <source>
        <dbReference type="ARBA" id="ARBA00006987"/>
    </source>
</evidence>
<gene>
    <name evidence="2" type="ORF">R9Z33_07535</name>
</gene>
<organism evidence="2 3">
    <name type="scientific">Sediminicoccus rosea</name>
    <dbReference type="NCBI Taxonomy" id="1225128"/>
    <lineage>
        <taxon>Bacteria</taxon>
        <taxon>Pseudomonadati</taxon>
        <taxon>Pseudomonadota</taxon>
        <taxon>Alphaproteobacteria</taxon>
        <taxon>Acetobacterales</taxon>
        <taxon>Roseomonadaceae</taxon>
        <taxon>Sediminicoccus</taxon>
    </lineage>
</organism>
<name>A0ABZ0PMM7_9PROT</name>
<dbReference type="PANTHER" id="PTHR42928">
    <property type="entry name" value="TRICARBOXYLATE-BINDING PROTEIN"/>
    <property type="match status" value="1"/>
</dbReference>
<dbReference type="Gene3D" id="3.40.190.10">
    <property type="entry name" value="Periplasmic binding protein-like II"/>
    <property type="match status" value="1"/>
</dbReference>
<dbReference type="CDD" id="cd07012">
    <property type="entry name" value="PBP2_Bug_TTT"/>
    <property type="match status" value="1"/>
</dbReference>
<dbReference type="RefSeq" id="WP_318650691.1">
    <property type="nucleotide sequence ID" value="NZ_CP137852.1"/>
</dbReference>
<keyword evidence="3" id="KW-1185">Reference proteome</keyword>
<dbReference type="InterPro" id="IPR005064">
    <property type="entry name" value="BUG"/>
</dbReference>